<dbReference type="SMART" id="SM00836">
    <property type="entry name" value="DALR_1"/>
    <property type="match status" value="1"/>
</dbReference>
<dbReference type="EC" id="6.1.1.19" evidence="8"/>
<comment type="subunit">
    <text evidence="8">Monomer.</text>
</comment>
<gene>
    <name evidence="8 12" type="primary">argS</name>
    <name evidence="12" type="ORF">IAB14_00590</name>
</gene>
<evidence type="ECO:0000256" key="1">
    <source>
        <dbReference type="ARBA" id="ARBA00005594"/>
    </source>
</evidence>
<dbReference type="SUPFAM" id="SSF47323">
    <property type="entry name" value="Anticodon-binding domain of a subclass of class I aminoacyl-tRNA synthetases"/>
    <property type="match status" value="1"/>
</dbReference>
<dbReference type="PRINTS" id="PR01038">
    <property type="entry name" value="TRNASYNTHARG"/>
</dbReference>
<dbReference type="AlphaFoldDB" id="A0A9D1NBN6"/>
<protein>
    <recommendedName>
        <fullName evidence="8">Arginine--tRNA ligase</fullName>
        <ecNumber evidence="8">6.1.1.19</ecNumber>
    </recommendedName>
    <alternativeName>
        <fullName evidence="8">Arginyl-tRNA synthetase</fullName>
        <shortName evidence="8">ArgRS</shortName>
    </alternativeName>
</protein>
<reference evidence="12" key="2">
    <citation type="journal article" date="2021" name="PeerJ">
        <title>Extensive microbial diversity within the chicken gut microbiome revealed by metagenomics and culture.</title>
        <authorList>
            <person name="Gilroy R."/>
            <person name="Ravi A."/>
            <person name="Getino M."/>
            <person name="Pursley I."/>
            <person name="Horton D.L."/>
            <person name="Alikhan N.F."/>
            <person name="Baker D."/>
            <person name="Gharbi K."/>
            <person name="Hall N."/>
            <person name="Watson M."/>
            <person name="Adriaenssens E.M."/>
            <person name="Foster-Nyarko E."/>
            <person name="Jarju S."/>
            <person name="Secka A."/>
            <person name="Antonio M."/>
            <person name="Oren A."/>
            <person name="Chaudhuri R.R."/>
            <person name="La Ragione R."/>
            <person name="Hildebrand F."/>
            <person name="Pallen M.J."/>
        </authorList>
    </citation>
    <scope>NUCLEOTIDE SEQUENCE</scope>
    <source>
        <strain evidence="12">23406</strain>
    </source>
</reference>
<dbReference type="SUPFAM" id="SSF55190">
    <property type="entry name" value="Arginyl-tRNA synthetase (ArgRS), N-terminal 'additional' domain"/>
    <property type="match status" value="1"/>
</dbReference>
<dbReference type="SMART" id="SM01016">
    <property type="entry name" value="Arg_tRNA_synt_N"/>
    <property type="match status" value="1"/>
</dbReference>
<sequence>MPELKNAKKQLIADLIRVEGMTAEDIYPLIAVPADRKMGDYAFPCFRLAKVLRKAPAQIAEDLKADVLSRPHPFQSVEAVNGYLNFKFDPKAGAAEVIARIVAQKNRYGAFDLGEGRTVTIDYSSVNIAKPFHIGHLSSTVIGGALYRIFKKMGFSVVGINHLGDWGTQFGKLIVAYRNWGDDADLAARGIYALNDLYVRYHREAEADPALDDLARAAFKSIEDNDPEALKLFEMFKDITLRAVRKVYDRLDITFDSYNGEAFYNDKMEPVLRELEQKGLLVLSDGAKVVDLKDYGMPPCLLVRSDGATLYATRDLAAAFYRKNTYDFYKNLYVVAYQQNLHFRQLFKVLELMGMPWAKDCVHVAFGMVSLEEGTMSTRKGKVVWLNDVLNKAVEKSLAIITEKNSALPDKERVAEQVGVGAVVFFALSNNRIKDIVFGYDKVLNFDGETGPYLQYTNARCVSILKRKEDYLDFLSASLTEAEIEDLAGEETAALSAILENMPAVLADVVEKYEPSLLSRYLIDVAQAFNRFYIANRIFDQGVCSRARLGMTYAVHTVLQEGLRLLGIGAPEEM</sequence>
<accession>A0A9D1NBN6</accession>
<dbReference type="InterPro" id="IPR035684">
    <property type="entry name" value="ArgRS_core"/>
</dbReference>
<dbReference type="CDD" id="cd00671">
    <property type="entry name" value="ArgRS_core"/>
    <property type="match status" value="1"/>
</dbReference>
<evidence type="ECO:0000313" key="13">
    <source>
        <dbReference type="Proteomes" id="UP000886891"/>
    </source>
</evidence>
<dbReference type="InterPro" id="IPR014729">
    <property type="entry name" value="Rossmann-like_a/b/a_fold"/>
</dbReference>
<evidence type="ECO:0000256" key="2">
    <source>
        <dbReference type="ARBA" id="ARBA00022598"/>
    </source>
</evidence>
<comment type="catalytic activity">
    <reaction evidence="7 8">
        <text>tRNA(Arg) + L-arginine + ATP = L-arginyl-tRNA(Arg) + AMP + diphosphate</text>
        <dbReference type="Rhea" id="RHEA:20301"/>
        <dbReference type="Rhea" id="RHEA-COMP:9658"/>
        <dbReference type="Rhea" id="RHEA-COMP:9673"/>
        <dbReference type="ChEBI" id="CHEBI:30616"/>
        <dbReference type="ChEBI" id="CHEBI:32682"/>
        <dbReference type="ChEBI" id="CHEBI:33019"/>
        <dbReference type="ChEBI" id="CHEBI:78442"/>
        <dbReference type="ChEBI" id="CHEBI:78513"/>
        <dbReference type="ChEBI" id="CHEBI:456215"/>
        <dbReference type="EC" id="6.1.1.19"/>
    </reaction>
</comment>
<comment type="caution">
    <text evidence="12">The sequence shown here is derived from an EMBL/GenBank/DDBJ whole genome shotgun (WGS) entry which is preliminary data.</text>
</comment>
<dbReference type="Gene3D" id="1.10.730.10">
    <property type="entry name" value="Isoleucyl-tRNA Synthetase, Domain 1"/>
    <property type="match status" value="1"/>
</dbReference>
<dbReference type="Pfam" id="PF03485">
    <property type="entry name" value="Arg_tRNA_synt_N"/>
    <property type="match status" value="1"/>
</dbReference>
<dbReference type="Gene3D" id="3.40.50.620">
    <property type="entry name" value="HUPs"/>
    <property type="match status" value="1"/>
</dbReference>
<evidence type="ECO:0000256" key="5">
    <source>
        <dbReference type="ARBA" id="ARBA00022917"/>
    </source>
</evidence>
<dbReference type="GO" id="GO:0006420">
    <property type="term" value="P:arginyl-tRNA aminoacylation"/>
    <property type="evidence" value="ECO:0007669"/>
    <property type="project" value="UniProtKB-UniRule"/>
</dbReference>
<keyword evidence="2 8" id="KW-0436">Ligase</keyword>
<comment type="subcellular location">
    <subcellularLocation>
        <location evidence="8">Cytoplasm</location>
    </subcellularLocation>
</comment>
<evidence type="ECO:0000256" key="7">
    <source>
        <dbReference type="ARBA" id="ARBA00049339"/>
    </source>
</evidence>
<proteinExistence type="inferred from homology"/>
<dbReference type="HAMAP" id="MF_00123">
    <property type="entry name" value="Arg_tRNA_synth"/>
    <property type="match status" value="1"/>
</dbReference>
<dbReference type="InterPro" id="IPR008909">
    <property type="entry name" value="DALR_anticod-bd"/>
</dbReference>
<feature type="short sequence motif" description="'HIGH' region" evidence="8">
    <location>
        <begin position="126"/>
        <end position="136"/>
    </location>
</feature>
<dbReference type="FunFam" id="3.40.50.620:FF:000116">
    <property type="entry name" value="Arginine--tRNA ligase"/>
    <property type="match status" value="1"/>
</dbReference>
<keyword evidence="5 8" id="KW-0648">Protein biosynthesis</keyword>
<keyword evidence="6 8" id="KW-0030">Aminoacyl-tRNA synthetase</keyword>
<evidence type="ECO:0000259" key="10">
    <source>
        <dbReference type="SMART" id="SM00836"/>
    </source>
</evidence>
<dbReference type="InterPro" id="IPR001278">
    <property type="entry name" value="Arg-tRNA-ligase"/>
</dbReference>
<evidence type="ECO:0000256" key="4">
    <source>
        <dbReference type="ARBA" id="ARBA00022840"/>
    </source>
</evidence>
<reference evidence="12" key="1">
    <citation type="submission" date="2020-10" db="EMBL/GenBank/DDBJ databases">
        <authorList>
            <person name="Gilroy R."/>
        </authorList>
    </citation>
    <scope>NUCLEOTIDE SEQUENCE</scope>
    <source>
        <strain evidence="12">23406</strain>
    </source>
</reference>
<keyword evidence="4 8" id="KW-0067">ATP-binding</keyword>
<dbReference type="GO" id="GO:0005737">
    <property type="term" value="C:cytoplasm"/>
    <property type="evidence" value="ECO:0007669"/>
    <property type="project" value="UniProtKB-SubCell"/>
</dbReference>
<dbReference type="InterPro" id="IPR009080">
    <property type="entry name" value="tRNAsynth_Ia_anticodon-bd"/>
</dbReference>
<dbReference type="NCBIfam" id="TIGR00456">
    <property type="entry name" value="argS"/>
    <property type="match status" value="1"/>
</dbReference>
<dbReference type="GO" id="GO:0005524">
    <property type="term" value="F:ATP binding"/>
    <property type="evidence" value="ECO:0007669"/>
    <property type="project" value="UniProtKB-UniRule"/>
</dbReference>
<keyword evidence="3 8" id="KW-0547">Nucleotide-binding</keyword>
<feature type="domain" description="Arginyl tRNA synthetase N-terminal" evidence="11">
    <location>
        <begin position="10"/>
        <end position="88"/>
    </location>
</feature>
<dbReference type="PANTHER" id="PTHR11956:SF5">
    <property type="entry name" value="ARGININE--TRNA LIGASE, CYTOPLASMIC"/>
    <property type="match status" value="1"/>
</dbReference>
<evidence type="ECO:0000313" key="12">
    <source>
        <dbReference type="EMBL" id="HIU99595.1"/>
    </source>
</evidence>
<evidence type="ECO:0000256" key="3">
    <source>
        <dbReference type="ARBA" id="ARBA00022741"/>
    </source>
</evidence>
<feature type="domain" description="DALR anticodon binding" evidence="10">
    <location>
        <begin position="454"/>
        <end position="574"/>
    </location>
</feature>
<dbReference type="InterPro" id="IPR005148">
    <property type="entry name" value="Arg-tRNA-synth_N"/>
</dbReference>
<dbReference type="Gene3D" id="3.30.1360.70">
    <property type="entry name" value="Arginyl tRNA synthetase N-terminal domain"/>
    <property type="match status" value="1"/>
</dbReference>
<dbReference type="SUPFAM" id="SSF52374">
    <property type="entry name" value="Nucleotidylyl transferase"/>
    <property type="match status" value="1"/>
</dbReference>
<dbReference type="Proteomes" id="UP000886891">
    <property type="component" value="Unassembled WGS sequence"/>
</dbReference>
<evidence type="ECO:0000259" key="11">
    <source>
        <dbReference type="SMART" id="SM01016"/>
    </source>
</evidence>
<name>A0A9D1NBN6_9FIRM</name>
<dbReference type="Pfam" id="PF05746">
    <property type="entry name" value="DALR_1"/>
    <property type="match status" value="1"/>
</dbReference>
<evidence type="ECO:0000256" key="9">
    <source>
        <dbReference type="RuleBase" id="RU363038"/>
    </source>
</evidence>
<organism evidence="12 13">
    <name type="scientific">Candidatus Stercoripulliclostridium merdipullorum</name>
    <dbReference type="NCBI Taxonomy" id="2840952"/>
    <lineage>
        <taxon>Bacteria</taxon>
        <taxon>Bacillati</taxon>
        <taxon>Bacillota</taxon>
        <taxon>Clostridia</taxon>
        <taxon>Eubacteriales</taxon>
        <taxon>Candidatus Stercoripulliclostridium</taxon>
    </lineage>
</organism>
<dbReference type="InterPro" id="IPR036695">
    <property type="entry name" value="Arg-tRNA-synth_N_sf"/>
</dbReference>
<keyword evidence="8" id="KW-0963">Cytoplasm</keyword>
<dbReference type="PANTHER" id="PTHR11956">
    <property type="entry name" value="ARGINYL-TRNA SYNTHETASE"/>
    <property type="match status" value="1"/>
</dbReference>
<dbReference type="GO" id="GO:0004814">
    <property type="term" value="F:arginine-tRNA ligase activity"/>
    <property type="evidence" value="ECO:0007669"/>
    <property type="project" value="UniProtKB-UniRule"/>
</dbReference>
<evidence type="ECO:0000256" key="6">
    <source>
        <dbReference type="ARBA" id="ARBA00023146"/>
    </source>
</evidence>
<dbReference type="EMBL" id="DVOH01000007">
    <property type="protein sequence ID" value="HIU99595.1"/>
    <property type="molecule type" value="Genomic_DNA"/>
</dbReference>
<comment type="similarity">
    <text evidence="1 8 9">Belongs to the class-I aminoacyl-tRNA synthetase family.</text>
</comment>
<evidence type="ECO:0000256" key="8">
    <source>
        <dbReference type="HAMAP-Rule" id="MF_00123"/>
    </source>
</evidence>
<dbReference type="Pfam" id="PF00750">
    <property type="entry name" value="tRNA-synt_1d"/>
    <property type="match status" value="1"/>
</dbReference>